<protein>
    <recommendedName>
        <fullName evidence="2">C2H2-type domain-containing protein</fullName>
    </recommendedName>
</protein>
<sequence length="248" mass="29099">MSIASNLTRFPCTLCDNNRTFKSKAGLQRHENIKHSDYKDIPTHILLVPEYELLHVKHVIVKEIQKRLKNHYSNKGGQVFSIHCSENCFIGIFGQYLTRYSVCGRCFFDGEEAIDQLAEILEDVRWAERNYENRQLSWVKLYENNSKEIEKTEQDSLESKFKTKKKFCLERGILIEWKIRGFSDKAGHRCESGEATFRFIVDQEQIKFIFKNHIRSLYECTGANVDLIPEFAVFKNPSYKPTKTILQN</sequence>
<dbReference type="EMBL" id="QKWP01001001">
    <property type="protein sequence ID" value="RIB12665.1"/>
    <property type="molecule type" value="Genomic_DNA"/>
</dbReference>
<reference evidence="3 4" key="1">
    <citation type="submission" date="2018-06" db="EMBL/GenBank/DDBJ databases">
        <title>Comparative genomics reveals the genomic features of Rhizophagus irregularis, R. cerebriforme, R. diaphanum and Gigaspora rosea, and their symbiotic lifestyle signature.</title>
        <authorList>
            <person name="Morin E."/>
            <person name="San Clemente H."/>
            <person name="Chen E.C.H."/>
            <person name="De La Providencia I."/>
            <person name="Hainaut M."/>
            <person name="Kuo A."/>
            <person name="Kohler A."/>
            <person name="Murat C."/>
            <person name="Tang N."/>
            <person name="Roy S."/>
            <person name="Loubradou J."/>
            <person name="Henrissat B."/>
            <person name="Grigoriev I.V."/>
            <person name="Corradi N."/>
            <person name="Roux C."/>
            <person name="Martin F.M."/>
        </authorList>
    </citation>
    <scope>NUCLEOTIDE SEQUENCE [LARGE SCALE GENOMIC DNA]</scope>
    <source>
        <strain evidence="3 4">DAOM 194757</strain>
    </source>
</reference>
<keyword evidence="1" id="KW-0863">Zinc-finger</keyword>
<proteinExistence type="predicted"/>
<keyword evidence="4" id="KW-1185">Reference proteome</keyword>
<comment type="caution">
    <text evidence="3">The sequence shown here is derived from an EMBL/GenBank/DDBJ whole genome shotgun (WGS) entry which is preliminary data.</text>
</comment>
<feature type="domain" description="C2H2-type" evidence="2">
    <location>
        <begin position="10"/>
        <end position="40"/>
    </location>
</feature>
<dbReference type="InterPro" id="IPR013087">
    <property type="entry name" value="Znf_C2H2_type"/>
</dbReference>
<keyword evidence="1" id="KW-0862">Zinc</keyword>
<dbReference type="PROSITE" id="PS50157">
    <property type="entry name" value="ZINC_FINGER_C2H2_2"/>
    <property type="match status" value="1"/>
</dbReference>
<accession>A0A397UQS0</accession>
<gene>
    <name evidence="3" type="ORF">C2G38_9343</name>
</gene>
<keyword evidence="1" id="KW-0479">Metal-binding</keyword>
<dbReference type="Proteomes" id="UP000266673">
    <property type="component" value="Unassembled WGS sequence"/>
</dbReference>
<name>A0A397UQS0_9GLOM</name>
<organism evidence="3 4">
    <name type="scientific">Gigaspora rosea</name>
    <dbReference type="NCBI Taxonomy" id="44941"/>
    <lineage>
        <taxon>Eukaryota</taxon>
        <taxon>Fungi</taxon>
        <taxon>Fungi incertae sedis</taxon>
        <taxon>Mucoromycota</taxon>
        <taxon>Glomeromycotina</taxon>
        <taxon>Glomeromycetes</taxon>
        <taxon>Diversisporales</taxon>
        <taxon>Gigasporaceae</taxon>
        <taxon>Gigaspora</taxon>
    </lineage>
</organism>
<evidence type="ECO:0000259" key="2">
    <source>
        <dbReference type="PROSITE" id="PS50157"/>
    </source>
</evidence>
<dbReference type="GO" id="GO:0008270">
    <property type="term" value="F:zinc ion binding"/>
    <property type="evidence" value="ECO:0007669"/>
    <property type="project" value="UniProtKB-KW"/>
</dbReference>
<evidence type="ECO:0000313" key="4">
    <source>
        <dbReference type="Proteomes" id="UP000266673"/>
    </source>
</evidence>
<evidence type="ECO:0000256" key="1">
    <source>
        <dbReference type="PROSITE-ProRule" id="PRU00042"/>
    </source>
</evidence>
<dbReference type="AlphaFoldDB" id="A0A397UQS0"/>
<evidence type="ECO:0000313" key="3">
    <source>
        <dbReference type="EMBL" id="RIB12665.1"/>
    </source>
</evidence>